<dbReference type="SUPFAM" id="SSF89009">
    <property type="entry name" value="GAT-like domain"/>
    <property type="match status" value="1"/>
</dbReference>
<evidence type="ECO:0000256" key="2">
    <source>
        <dbReference type="ARBA" id="ARBA00022927"/>
    </source>
</evidence>
<dbReference type="InterPro" id="IPR008942">
    <property type="entry name" value="ENTH_VHS"/>
</dbReference>
<feature type="domain" description="GAT" evidence="4">
    <location>
        <begin position="246"/>
        <end position="340"/>
    </location>
</feature>
<dbReference type="SMART" id="SM00288">
    <property type="entry name" value="VHS"/>
    <property type="match status" value="1"/>
</dbReference>
<reference evidence="5" key="2">
    <citation type="submission" date="2023-02" db="EMBL/GenBank/DDBJ databases">
        <authorList>
            <consortium name="DOE Joint Genome Institute"/>
            <person name="Mondo S.J."/>
            <person name="Chang Y."/>
            <person name="Wang Y."/>
            <person name="Ahrendt S."/>
            <person name="Andreopoulos W."/>
            <person name="Barry K."/>
            <person name="Beard J."/>
            <person name="Benny G.L."/>
            <person name="Blankenship S."/>
            <person name="Bonito G."/>
            <person name="Cuomo C."/>
            <person name="Desiro A."/>
            <person name="Gervers K.A."/>
            <person name="Hundley H."/>
            <person name="Kuo A."/>
            <person name="LaButti K."/>
            <person name="Lang B.F."/>
            <person name="Lipzen A."/>
            <person name="O'Donnell K."/>
            <person name="Pangilinan J."/>
            <person name="Reynolds N."/>
            <person name="Sandor L."/>
            <person name="Smith M.W."/>
            <person name="Tsang A."/>
            <person name="Grigoriev I.V."/>
            <person name="Stajich J.E."/>
            <person name="Spatafora J.W."/>
        </authorList>
    </citation>
    <scope>NUCLEOTIDE SEQUENCE</scope>
    <source>
        <strain evidence="5">RSA 2281</strain>
    </source>
</reference>
<dbReference type="GO" id="GO:0043130">
    <property type="term" value="F:ubiquitin binding"/>
    <property type="evidence" value="ECO:0007669"/>
    <property type="project" value="InterPro"/>
</dbReference>
<keyword evidence="2" id="KW-0653">Protein transport</keyword>
<dbReference type="PANTHER" id="PTHR47789:SF1">
    <property type="entry name" value="LAS SEVENTEEN-BINDING PROTEIN 5"/>
    <property type="match status" value="1"/>
</dbReference>
<name>A0AAD5JZF5_9FUNG</name>
<keyword evidence="1" id="KW-0813">Transport</keyword>
<dbReference type="Pfam" id="PF00790">
    <property type="entry name" value="VHS"/>
    <property type="match status" value="1"/>
</dbReference>
<dbReference type="SUPFAM" id="SSF48464">
    <property type="entry name" value="ENTH/VHS domain"/>
    <property type="match status" value="1"/>
</dbReference>
<protein>
    <recommendedName>
        <fullName evidence="7">VHS domain-containing protein</fullName>
    </recommendedName>
</protein>
<proteinExistence type="predicted"/>
<dbReference type="GO" id="GO:0030479">
    <property type="term" value="C:actin cortical patch"/>
    <property type="evidence" value="ECO:0007669"/>
    <property type="project" value="TreeGrafter"/>
</dbReference>
<dbReference type="InterPro" id="IPR002014">
    <property type="entry name" value="VHS_dom"/>
</dbReference>
<sequence length="381" mass="44489">MPPRKRTPNYFVLSTLVIPHISLLNDMRNKLSSLLLSEKNQQSEINELVRSIDQATDSQLEQEDWQLIIQICNKVIRISNGPKTTRKLLQKKLTIQHHPQTHILALSLLRAISENCNEFDDQLQDKGLLKDLTTLWNDSNTHIHVRQKLTECMQLWMVQYRHKPTMQPLVEWCATTTCRMTAPPDPFRMGYQEEVATTTTKMNHSQQEEPLLRRWKSTITKGGMNRQKKEKNNIQRRSFVDNDEKEDLFKVQQLILQEAKTTAEFLSQLLISRQQENNKPFSHTQEENELIQEIYQKCKDLHATLMRYIEDARNTVQISTLIDVNSILVSTLETYHHVMPSPEDLMMSITNHDDDSIRRPVTILSDKALGKRPVRQKESST</sequence>
<evidence type="ECO:0008006" key="7">
    <source>
        <dbReference type="Google" id="ProtNLM"/>
    </source>
</evidence>
<evidence type="ECO:0000259" key="3">
    <source>
        <dbReference type="PROSITE" id="PS50179"/>
    </source>
</evidence>
<dbReference type="Gene3D" id="1.20.58.160">
    <property type="match status" value="1"/>
</dbReference>
<accession>A0AAD5JZF5</accession>
<evidence type="ECO:0000313" key="5">
    <source>
        <dbReference type="EMBL" id="KAI9261616.1"/>
    </source>
</evidence>
<dbReference type="PROSITE" id="PS50179">
    <property type="entry name" value="VHS"/>
    <property type="match status" value="1"/>
</dbReference>
<comment type="caution">
    <text evidence="5">The sequence shown here is derived from an EMBL/GenBank/DDBJ whole genome shotgun (WGS) entry which is preliminary data.</text>
</comment>
<dbReference type="InterPro" id="IPR004152">
    <property type="entry name" value="GAT_dom"/>
</dbReference>
<dbReference type="EMBL" id="JAIXMP010000015">
    <property type="protein sequence ID" value="KAI9261616.1"/>
    <property type="molecule type" value="Genomic_DNA"/>
</dbReference>
<dbReference type="PROSITE" id="PS50909">
    <property type="entry name" value="GAT"/>
    <property type="match status" value="1"/>
</dbReference>
<gene>
    <name evidence="5" type="ORF">BDA99DRAFT_511918</name>
</gene>
<dbReference type="GO" id="GO:0007015">
    <property type="term" value="P:actin filament organization"/>
    <property type="evidence" value="ECO:0007669"/>
    <property type="project" value="InterPro"/>
</dbReference>
<dbReference type="Pfam" id="PF03127">
    <property type="entry name" value="GAT"/>
    <property type="match status" value="1"/>
</dbReference>
<dbReference type="Proteomes" id="UP001209540">
    <property type="component" value="Unassembled WGS sequence"/>
</dbReference>
<dbReference type="GO" id="GO:0015031">
    <property type="term" value="P:protein transport"/>
    <property type="evidence" value="ECO:0007669"/>
    <property type="project" value="UniProtKB-KW"/>
</dbReference>
<dbReference type="InterPro" id="IPR045007">
    <property type="entry name" value="LSB5"/>
</dbReference>
<dbReference type="GO" id="GO:0051666">
    <property type="term" value="P:actin cortical patch localization"/>
    <property type="evidence" value="ECO:0007669"/>
    <property type="project" value="TreeGrafter"/>
</dbReference>
<dbReference type="PANTHER" id="PTHR47789">
    <property type="entry name" value="LAS SEVENTEEN-BINDING PROTEIN 5"/>
    <property type="match status" value="1"/>
</dbReference>
<reference evidence="5" key="1">
    <citation type="journal article" date="2022" name="IScience">
        <title>Evolution of zygomycete secretomes and the origins of terrestrial fungal ecologies.</title>
        <authorList>
            <person name="Chang Y."/>
            <person name="Wang Y."/>
            <person name="Mondo S."/>
            <person name="Ahrendt S."/>
            <person name="Andreopoulos W."/>
            <person name="Barry K."/>
            <person name="Beard J."/>
            <person name="Benny G.L."/>
            <person name="Blankenship S."/>
            <person name="Bonito G."/>
            <person name="Cuomo C."/>
            <person name="Desiro A."/>
            <person name="Gervers K.A."/>
            <person name="Hundley H."/>
            <person name="Kuo A."/>
            <person name="LaButti K."/>
            <person name="Lang B.F."/>
            <person name="Lipzen A."/>
            <person name="O'Donnell K."/>
            <person name="Pangilinan J."/>
            <person name="Reynolds N."/>
            <person name="Sandor L."/>
            <person name="Smith M.E."/>
            <person name="Tsang A."/>
            <person name="Grigoriev I.V."/>
            <person name="Stajich J.E."/>
            <person name="Spatafora J.W."/>
        </authorList>
    </citation>
    <scope>NUCLEOTIDE SEQUENCE</scope>
    <source>
        <strain evidence="5">RSA 2281</strain>
    </source>
</reference>
<dbReference type="Gene3D" id="1.25.40.90">
    <property type="match status" value="1"/>
</dbReference>
<feature type="domain" description="VHS" evidence="3">
    <location>
        <begin position="55"/>
        <end position="166"/>
    </location>
</feature>
<dbReference type="AlphaFoldDB" id="A0AAD5JZF5"/>
<evidence type="ECO:0000259" key="4">
    <source>
        <dbReference type="PROSITE" id="PS50909"/>
    </source>
</evidence>
<dbReference type="GO" id="GO:0007034">
    <property type="term" value="P:vacuolar transport"/>
    <property type="evidence" value="ECO:0007669"/>
    <property type="project" value="UniProtKB-ARBA"/>
</dbReference>
<keyword evidence="6" id="KW-1185">Reference proteome</keyword>
<dbReference type="InterPro" id="IPR038425">
    <property type="entry name" value="GAT_sf"/>
</dbReference>
<evidence type="ECO:0000256" key="1">
    <source>
        <dbReference type="ARBA" id="ARBA00022448"/>
    </source>
</evidence>
<organism evidence="5 6">
    <name type="scientific">Phascolomyces articulosus</name>
    <dbReference type="NCBI Taxonomy" id="60185"/>
    <lineage>
        <taxon>Eukaryota</taxon>
        <taxon>Fungi</taxon>
        <taxon>Fungi incertae sedis</taxon>
        <taxon>Mucoromycota</taxon>
        <taxon>Mucoromycotina</taxon>
        <taxon>Mucoromycetes</taxon>
        <taxon>Mucorales</taxon>
        <taxon>Lichtheimiaceae</taxon>
        <taxon>Phascolomyces</taxon>
    </lineage>
</organism>
<dbReference type="GO" id="GO:0006897">
    <property type="term" value="P:endocytosis"/>
    <property type="evidence" value="ECO:0007669"/>
    <property type="project" value="InterPro"/>
</dbReference>
<evidence type="ECO:0000313" key="6">
    <source>
        <dbReference type="Proteomes" id="UP001209540"/>
    </source>
</evidence>
<dbReference type="GO" id="GO:0035091">
    <property type="term" value="F:phosphatidylinositol binding"/>
    <property type="evidence" value="ECO:0007669"/>
    <property type="project" value="InterPro"/>
</dbReference>